<evidence type="ECO:0000313" key="3">
    <source>
        <dbReference type="EMBL" id="GAA4477840.1"/>
    </source>
</evidence>
<feature type="domain" description="Aldehyde dehydrogenase" evidence="2">
    <location>
        <begin position="29"/>
        <end position="487"/>
    </location>
</feature>
<dbReference type="InterPro" id="IPR015590">
    <property type="entry name" value="Aldehyde_DH_dom"/>
</dbReference>
<accession>A0ABP8P1B0</accession>
<evidence type="ECO:0000256" key="1">
    <source>
        <dbReference type="ARBA" id="ARBA00023002"/>
    </source>
</evidence>
<dbReference type="InterPro" id="IPR016160">
    <property type="entry name" value="Ald_DH_CS_CYS"/>
</dbReference>
<dbReference type="Proteomes" id="UP001500731">
    <property type="component" value="Unassembled WGS sequence"/>
</dbReference>
<organism evidence="3 4">
    <name type="scientific">Microbacterium panaciterrae</name>
    <dbReference type="NCBI Taxonomy" id="985759"/>
    <lineage>
        <taxon>Bacteria</taxon>
        <taxon>Bacillati</taxon>
        <taxon>Actinomycetota</taxon>
        <taxon>Actinomycetes</taxon>
        <taxon>Micrococcales</taxon>
        <taxon>Microbacteriaceae</taxon>
        <taxon>Microbacterium</taxon>
    </lineage>
</organism>
<sequence length="493" mass="51666">MTPTDWTARSRELAIDGRAMIGGRRVDASDAATIAVHSPGSLAHLADLAAGTAADVDRAVVIARRAFDEGSWSRRGAAERGRALILLADLIMAHLEELALLETLDSGKPIAQTLTVDVPGTAETFRWYGELADKRFDEIPATPPGSTALVQRVPLGVVGAITPWNYPLEIAAWKLAPALASGNSVVHKPATETSLTALRLADLALEAGIPAGVLNVVPGRGSVVGERIALHPDIDVLAFTGSTAVAKRLMVSAGNSNMKRVALEAGGKSSNLVFADADLEAAAAKAAFGAFYNQGQVCSANSRILVQRSVHDEFVALLSEAAQAYAPSDPLAGSDGNGSLISRAHADDVSAAIAQAAADGELVAGGDRVTITGSDAYLRPAIVTGLDADHDLHRVEVFGPLVVVLGFDDEDEAIRLANDTEYGLAASLWTSDFGRAHRVSERLVAGTVSVNTVDALGLTTPFGGFRQSGFGRDLSRHALDNYTDWKTTWFQHG</sequence>
<evidence type="ECO:0000313" key="4">
    <source>
        <dbReference type="Proteomes" id="UP001500731"/>
    </source>
</evidence>
<dbReference type="PANTHER" id="PTHR11699">
    <property type="entry name" value="ALDEHYDE DEHYDROGENASE-RELATED"/>
    <property type="match status" value="1"/>
</dbReference>
<evidence type="ECO:0000259" key="2">
    <source>
        <dbReference type="Pfam" id="PF00171"/>
    </source>
</evidence>
<dbReference type="InterPro" id="IPR016163">
    <property type="entry name" value="Ald_DH_C"/>
</dbReference>
<comment type="caution">
    <text evidence="3">The sequence shown here is derived from an EMBL/GenBank/DDBJ whole genome shotgun (WGS) entry which is preliminary data.</text>
</comment>
<dbReference type="EMBL" id="BAABGP010000003">
    <property type="protein sequence ID" value="GAA4477840.1"/>
    <property type="molecule type" value="Genomic_DNA"/>
</dbReference>
<keyword evidence="1" id="KW-0560">Oxidoreductase</keyword>
<reference evidence="4" key="1">
    <citation type="journal article" date="2019" name="Int. J. Syst. Evol. Microbiol.">
        <title>The Global Catalogue of Microorganisms (GCM) 10K type strain sequencing project: providing services to taxonomists for standard genome sequencing and annotation.</title>
        <authorList>
            <consortium name="The Broad Institute Genomics Platform"/>
            <consortium name="The Broad Institute Genome Sequencing Center for Infectious Disease"/>
            <person name="Wu L."/>
            <person name="Ma J."/>
        </authorList>
    </citation>
    <scope>NUCLEOTIDE SEQUENCE [LARGE SCALE GENOMIC DNA]</scope>
    <source>
        <strain evidence="4">JCM 17839</strain>
    </source>
</reference>
<dbReference type="Gene3D" id="3.40.605.10">
    <property type="entry name" value="Aldehyde Dehydrogenase, Chain A, domain 1"/>
    <property type="match status" value="1"/>
</dbReference>
<dbReference type="RefSeq" id="WP_345183276.1">
    <property type="nucleotide sequence ID" value="NZ_BAABGP010000003.1"/>
</dbReference>
<dbReference type="InterPro" id="IPR016162">
    <property type="entry name" value="Ald_DH_N"/>
</dbReference>
<dbReference type="Gene3D" id="3.40.309.10">
    <property type="entry name" value="Aldehyde Dehydrogenase, Chain A, domain 2"/>
    <property type="match status" value="1"/>
</dbReference>
<dbReference type="Pfam" id="PF00171">
    <property type="entry name" value="Aldedh"/>
    <property type="match status" value="1"/>
</dbReference>
<dbReference type="PROSITE" id="PS00070">
    <property type="entry name" value="ALDEHYDE_DEHYDR_CYS"/>
    <property type="match status" value="1"/>
</dbReference>
<dbReference type="InterPro" id="IPR016161">
    <property type="entry name" value="Ald_DH/histidinol_DH"/>
</dbReference>
<name>A0ABP8P1B0_9MICO</name>
<protein>
    <submittedName>
        <fullName evidence="3">Aldehyde dehydrogenase</fullName>
    </submittedName>
</protein>
<proteinExistence type="predicted"/>
<gene>
    <name evidence="3" type="ORF">GCM10023171_01100</name>
</gene>
<dbReference type="SUPFAM" id="SSF53720">
    <property type="entry name" value="ALDH-like"/>
    <property type="match status" value="1"/>
</dbReference>
<keyword evidence="4" id="KW-1185">Reference proteome</keyword>